<dbReference type="AlphaFoldDB" id="A0A7G3ZJH2"/>
<dbReference type="InterPro" id="IPR002347">
    <property type="entry name" value="SDR_fam"/>
</dbReference>
<dbReference type="PRINTS" id="PR00081">
    <property type="entry name" value="GDHRDH"/>
</dbReference>
<proteinExistence type="inferred from homology"/>
<comment type="similarity">
    <text evidence="1 4">Belongs to the short-chain dehydrogenases/reductases (SDR) family.</text>
</comment>
<protein>
    <submittedName>
        <fullName evidence="5">Uncharacterized protein</fullName>
    </submittedName>
</protein>
<gene>
    <name evidence="5" type="ORF">HG536_0E05690</name>
</gene>
<evidence type="ECO:0000256" key="3">
    <source>
        <dbReference type="ARBA" id="ARBA00023002"/>
    </source>
</evidence>
<dbReference type="Gene3D" id="3.40.50.720">
    <property type="entry name" value="NAD(P)-binding Rossmann-like Domain"/>
    <property type="match status" value="1"/>
</dbReference>
<evidence type="ECO:0000313" key="5">
    <source>
        <dbReference type="EMBL" id="QLL33658.1"/>
    </source>
</evidence>
<dbReference type="KEGG" id="tgb:HG536_0E05690"/>
<keyword evidence="2" id="KW-0521">NADP</keyword>
<name>A0A7G3ZJH2_9SACH</name>
<dbReference type="EMBL" id="CP059250">
    <property type="protein sequence ID" value="QLL33658.1"/>
    <property type="molecule type" value="Genomic_DNA"/>
</dbReference>
<dbReference type="InterPro" id="IPR020904">
    <property type="entry name" value="Sc_DH/Rdtase_CS"/>
</dbReference>
<keyword evidence="3" id="KW-0560">Oxidoreductase</keyword>
<dbReference type="CDD" id="cd05367">
    <property type="entry name" value="SPR-like_SDR_c"/>
    <property type="match status" value="1"/>
</dbReference>
<dbReference type="Proteomes" id="UP000515788">
    <property type="component" value="Chromosome 5"/>
</dbReference>
<dbReference type="SUPFAM" id="SSF51735">
    <property type="entry name" value="NAD(P)-binding Rossmann-fold domains"/>
    <property type="match status" value="1"/>
</dbReference>
<evidence type="ECO:0000256" key="2">
    <source>
        <dbReference type="ARBA" id="ARBA00022857"/>
    </source>
</evidence>
<dbReference type="GO" id="GO:0050664">
    <property type="term" value="F:oxidoreductase activity, acting on NAD(P)H, oxygen as acceptor"/>
    <property type="evidence" value="ECO:0007669"/>
    <property type="project" value="TreeGrafter"/>
</dbReference>
<organism evidence="5 6">
    <name type="scientific">Torulaspora globosa</name>
    <dbReference type="NCBI Taxonomy" id="48254"/>
    <lineage>
        <taxon>Eukaryota</taxon>
        <taxon>Fungi</taxon>
        <taxon>Dikarya</taxon>
        <taxon>Ascomycota</taxon>
        <taxon>Saccharomycotina</taxon>
        <taxon>Saccharomycetes</taxon>
        <taxon>Saccharomycetales</taxon>
        <taxon>Saccharomycetaceae</taxon>
        <taxon>Torulaspora</taxon>
    </lineage>
</organism>
<dbReference type="PROSITE" id="PS00061">
    <property type="entry name" value="ADH_SHORT"/>
    <property type="match status" value="1"/>
</dbReference>
<dbReference type="RefSeq" id="XP_037140332.1">
    <property type="nucleotide sequence ID" value="XM_037284436.1"/>
</dbReference>
<dbReference type="InterPro" id="IPR036291">
    <property type="entry name" value="NAD(P)-bd_dom_sf"/>
</dbReference>
<dbReference type="PRINTS" id="PR00080">
    <property type="entry name" value="SDRFAMILY"/>
</dbReference>
<evidence type="ECO:0000313" key="6">
    <source>
        <dbReference type="Proteomes" id="UP000515788"/>
    </source>
</evidence>
<keyword evidence="6" id="KW-1185">Reference proteome</keyword>
<dbReference type="Pfam" id="PF00106">
    <property type="entry name" value="adh_short"/>
    <property type="match status" value="1"/>
</dbReference>
<accession>A0A7G3ZJH2</accession>
<dbReference type="FunFam" id="3.40.50.720:FF:000281">
    <property type="entry name" value="Uncharacterized oxidoreductase YIR035C"/>
    <property type="match status" value="1"/>
</dbReference>
<dbReference type="GeneID" id="59326854"/>
<sequence length="256" mass="27918">MTKVVLVTGASRGIGRAIVDDLLKRENDAAVYGVARSEELLKKIKEKYGNRFYYVAGDITDDSVLEKLVNDAVERHGHIDSVIANAGVLEPVQDVSKLEVASWKKLFDVNFFSVVSLTSKVIPYLSKVHGNLIFVSSGASVKPYYAWGAYGSSKAALNHFAMTIAAETSQVRSIAIAPGVVDTQMQVDITEVLGPNAMTPEALQRFIELRKNRELLPPSVPAAVYGKLALEGIPAELSGQYLRYNDKRLHPPGNDS</sequence>
<evidence type="ECO:0000256" key="4">
    <source>
        <dbReference type="RuleBase" id="RU000363"/>
    </source>
</evidence>
<dbReference type="PANTHER" id="PTHR43008:SF8">
    <property type="entry name" value="BENZIL REDUCTASE ((S)-BENZOIN FORMING) IRC24"/>
    <property type="match status" value="1"/>
</dbReference>
<dbReference type="OrthoDB" id="153074at2759"/>
<reference evidence="5 6" key="1">
    <citation type="submission" date="2020-06" db="EMBL/GenBank/DDBJ databases">
        <title>The yeast mating-type switching endonuclease HO is a domesticated member of an unorthodox homing genetic element family.</title>
        <authorList>
            <person name="Coughlan A.Y."/>
            <person name="Lombardi L."/>
            <person name="Braun-Galleani S."/>
            <person name="Martos A.R."/>
            <person name="Galeote V."/>
            <person name="Bigey F."/>
            <person name="Dequin S."/>
            <person name="Byrne K.P."/>
            <person name="Wolfe K.H."/>
        </authorList>
    </citation>
    <scope>NUCLEOTIDE SEQUENCE [LARGE SCALE GENOMIC DNA]</scope>
    <source>
        <strain evidence="5 6">CBS764</strain>
    </source>
</reference>
<evidence type="ECO:0000256" key="1">
    <source>
        <dbReference type="ARBA" id="ARBA00006484"/>
    </source>
</evidence>
<dbReference type="PANTHER" id="PTHR43008">
    <property type="entry name" value="BENZIL REDUCTASE"/>
    <property type="match status" value="1"/>
</dbReference>